<protein>
    <submittedName>
        <fullName evidence="2">Ribonuclease H-like domain-containing protein</fullName>
    </submittedName>
</protein>
<dbReference type="EMBL" id="BQNB010011028">
    <property type="protein sequence ID" value="GJS85144.1"/>
    <property type="molecule type" value="Genomic_DNA"/>
</dbReference>
<keyword evidence="1" id="KW-1133">Transmembrane helix</keyword>
<feature type="transmembrane region" description="Helical" evidence="1">
    <location>
        <begin position="21"/>
        <end position="42"/>
    </location>
</feature>
<accession>A0ABQ4Z4X2</accession>
<feature type="transmembrane region" description="Helical" evidence="1">
    <location>
        <begin position="48"/>
        <end position="68"/>
    </location>
</feature>
<comment type="caution">
    <text evidence="2">The sequence shown here is derived from an EMBL/GenBank/DDBJ whole genome shotgun (WGS) entry which is preliminary data.</text>
</comment>
<evidence type="ECO:0000313" key="2">
    <source>
        <dbReference type="EMBL" id="GJS85144.1"/>
    </source>
</evidence>
<name>A0ABQ4Z4X2_9ASTR</name>
<sequence>MGSSRPHGHGSSTLRVMQLTLDALLLGGLPQVIVFFSVITSLPGHLSANTLLLAPVLKLNIIVSLMLLPRLLGLGTFFVVCCDNVSAFYLSCNPVQHQHTKHIEIDLHFVCDFVATGYVRVLHVPSRYQFADIFTKGLLSPLFAEFRSSLSVLPPPAPTAGAY</sequence>
<keyword evidence="3" id="KW-1185">Reference proteome</keyword>
<dbReference type="CDD" id="cd09272">
    <property type="entry name" value="RNase_HI_RT_Ty1"/>
    <property type="match status" value="1"/>
</dbReference>
<keyword evidence="1" id="KW-0472">Membrane</keyword>
<organism evidence="2 3">
    <name type="scientific">Tanacetum coccineum</name>
    <dbReference type="NCBI Taxonomy" id="301880"/>
    <lineage>
        <taxon>Eukaryota</taxon>
        <taxon>Viridiplantae</taxon>
        <taxon>Streptophyta</taxon>
        <taxon>Embryophyta</taxon>
        <taxon>Tracheophyta</taxon>
        <taxon>Spermatophyta</taxon>
        <taxon>Magnoliopsida</taxon>
        <taxon>eudicotyledons</taxon>
        <taxon>Gunneridae</taxon>
        <taxon>Pentapetalae</taxon>
        <taxon>asterids</taxon>
        <taxon>campanulids</taxon>
        <taxon>Asterales</taxon>
        <taxon>Asteraceae</taxon>
        <taxon>Asteroideae</taxon>
        <taxon>Anthemideae</taxon>
        <taxon>Anthemidinae</taxon>
        <taxon>Tanacetum</taxon>
    </lineage>
</organism>
<dbReference type="Proteomes" id="UP001151760">
    <property type="component" value="Unassembled WGS sequence"/>
</dbReference>
<gene>
    <name evidence="2" type="ORF">Tco_0751685</name>
</gene>
<evidence type="ECO:0000256" key="1">
    <source>
        <dbReference type="SAM" id="Phobius"/>
    </source>
</evidence>
<reference evidence="2" key="2">
    <citation type="submission" date="2022-01" db="EMBL/GenBank/DDBJ databases">
        <authorList>
            <person name="Yamashiro T."/>
            <person name="Shiraishi A."/>
            <person name="Satake H."/>
            <person name="Nakayama K."/>
        </authorList>
    </citation>
    <scope>NUCLEOTIDE SEQUENCE</scope>
</reference>
<reference evidence="2" key="1">
    <citation type="journal article" date="2022" name="Int. J. Mol. Sci.">
        <title>Draft Genome of Tanacetum Coccineum: Genomic Comparison of Closely Related Tanacetum-Family Plants.</title>
        <authorList>
            <person name="Yamashiro T."/>
            <person name="Shiraishi A."/>
            <person name="Nakayama K."/>
            <person name="Satake H."/>
        </authorList>
    </citation>
    <scope>NUCLEOTIDE SEQUENCE</scope>
</reference>
<keyword evidence="1" id="KW-0812">Transmembrane</keyword>
<proteinExistence type="predicted"/>
<evidence type="ECO:0000313" key="3">
    <source>
        <dbReference type="Proteomes" id="UP001151760"/>
    </source>
</evidence>